<reference evidence="4 5" key="1">
    <citation type="submission" date="2017-04" db="EMBL/GenBank/DDBJ databases">
        <authorList>
            <person name="Afonso C.L."/>
            <person name="Miller P.J."/>
            <person name="Scott M.A."/>
            <person name="Spackman E."/>
            <person name="Goraichik I."/>
            <person name="Dimitrov K.M."/>
            <person name="Suarez D.L."/>
            <person name="Swayne D.E."/>
        </authorList>
    </citation>
    <scope>NUCLEOTIDE SEQUENCE [LARGE SCALE GENOMIC DNA]</scope>
    <source>
        <strain evidence="4 5">11</strain>
    </source>
</reference>
<dbReference type="Pfam" id="PF01047">
    <property type="entry name" value="MarR"/>
    <property type="match status" value="1"/>
</dbReference>
<protein>
    <submittedName>
        <fullName evidence="4">MarR family transcriptional regulator, 2-MHQ and catechol-resistance regulon repressor</fullName>
    </submittedName>
</protein>
<name>A0A1X7LB16_9BACL</name>
<dbReference type="InterPro" id="IPR036388">
    <property type="entry name" value="WH-like_DNA-bd_sf"/>
</dbReference>
<dbReference type="Proteomes" id="UP000193834">
    <property type="component" value="Unassembled WGS sequence"/>
</dbReference>
<evidence type="ECO:0000313" key="5">
    <source>
        <dbReference type="Proteomes" id="UP000193834"/>
    </source>
</evidence>
<sequence>MDANNRVNIYEPDIQRALKLFVVLSRASRSMMDVAQYDMKRHNLNPSEFAVLELLFHKGPTPIQQIGNKILLASGTMTYVIDKLAGKGLIVRQASEQDRRVIHVQLTEAGEALMEQVFPEHAQVIQDTVNTLSVEEQTTLIDLLKKLGKNSAFPS</sequence>
<dbReference type="Gene3D" id="1.10.10.10">
    <property type="entry name" value="Winged helix-like DNA-binding domain superfamily/Winged helix DNA-binding domain"/>
    <property type="match status" value="1"/>
</dbReference>
<dbReference type="PANTHER" id="PTHR42756">
    <property type="entry name" value="TRANSCRIPTIONAL REGULATOR, MARR"/>
    <property type="match status" value="1"/>
</dbReference>
<dbReference type="EMBL" id="FXAZ01000004">
    <property type="protein sequence ID" value="SMG50349.1"/>
    <property type="molecule type" value="Genomic_DNA"/>
</dbReference>
<dbReference type="GO" id="GO:0003677">
    <property type="term" value="F:DNA binding"/>
    <property type="evidence" value="ECO:0007669"/>
    <property type="project" value="UniProtKB-KW"/>
</dbReference>
<dbReference type="OrthoDB" id="9799747at2"/>
<organism evidence="4 5">
    <name type="scientific">Paenibacillus aquistagni</name>
    <dbReference type="NCBI Taxonomy" id="1852522"/>
    <lineage>
        <taxon>Bacteria</taxon>
        <taxon>Bacillati</taxon>
        <taxon>Bacillota</taxon>
        <taxon>Bacilli</taxon>
        <taxon>Bacillales</taxon>
        <taxon>Paenibacillaceae</taxon>
        <taxon>Paenibacillus</taxon>
    </lineage>
</organism>
<dbReference type="SMART" id="SM00347">
    <property type="entry name" value="HTH_MARR"/>
    <property type="match status" value="1"/>
</dbReference>
<evidence type="ECO:0000256" key="3">
    <source>
        <dbReference type="ARBA" id="ARBA00023163"/>
    </source>
</evidence>
<dbReference type="PROSITE" id="PS01117">
    <property type="entry name" value="HTH_MARR_1"/>
    <property type="match status" value="1"/>
</dbReference>
<dbReference type="GO" id="GO:0003700">
    <property type="term" value="F:DNA-binding transcription factor activity"/>
    <property type="evidence" value="ECO:0007669"/>
    <property type="project" value="InterPro"/>
</dbReference>
<dbReference type="RefSeq" id="WP_085495540.1">
    <property type="nucleotide sequence ID" value="NZ_FXAZ01000004.1"/>
</dbReference>
<keyword evidence="3" id="KW-0804">Transcription</keyword>
<gene>
    <name evidence="4" type="ORF">SAMN06295960_3111</name>
</gene>
<keyword evidence="2" id="KW-0238">DNA-binding</keyword>
<evidence type="ECO:0000256" key="1">
    <source>
        <dbReference type="ARBA" id="ARBA00023015"/>
    </source>
</evidence>
<evidence type="ECO:0000313" key="4">
    <source>
        <dbReference type="EMBL" id="SMG50349.1"/>
    </source>
</evidence>
<evidence type="ECO:0000256" key="2">
    <source>
        <dbReference type="ARBA" id="ARBA00023125"/>
    </source>
</evidence>
<accession>A0A1X7LB16</accession>
<proteinExistence type="predicted"/>
<dbReference type="PANTHER" id="PTHR42756:SF1">
    <property type="entry name" value="TRANSCRIPTIONAL REPRESSOR OF EMRAB OPERON"/>
    <property type="match status" value="1"/>
</dbReference>
<dbReference type="InterPro" id="IPR023187">
    <property type="entry name" value="Tscrpt_reg_MarR-type_CS"/>
</dbReference>
<dbReference type="InterPro" id="IPR036390">
    <property type="entry name" value="WH_DNA-bd_sf"/>
</dbReference>
<dbReference type="SUPFAM" id="SSF46785">
    <property type="entry name" value="Winged helix' DNA-binding domain"/>
    <property type="match status" value="1"/>
</dbReference>
<dbReference type="InterPro" id="IPR000835">
    <property type="entry name" value="HTH_MarR-typ"/>
</dbReference>
<keyword evidence="1" id="KW-0805">Transcription regulation</keyword>
<dbReference type="PROSITE" id="PS50995">
    <property type="entry name" value="HTH_MARR_2"/>
    <property type="match status" value="1"/>
</dbReference>
<dbReference type="STRING" id="1852522.SAMN06295960_3111"/>
<dbReference type="PRINTS" id="PR00598">
    <property type="entry name" value="HTHMARR"/>
</dbReference>
<keyword evidence="5" id="KW-1185">Reference proteome</keyword>
<dbReference type="AlphaFoldDB" id="A0A1X7LB16"/>